<feature type="compositionally biased region" description="Polar residues" evidence="1">
    <location>
        <begin position="240"/>
        <end position="251"/>
    </location>
</feature>
<reference evidence="2" key="1">
    <citation type="submission" date="2021-12" db="EMBL/GenBank/DDBJ databases">
        <authorList>
            <person name="Lee J.-H."/>
            <person name="Kim S.-B."/>
        </authorList>
    </citation>
    <scope>NUCLEOTIDE SEQUENCE</scope>
    <source>
        <strain evidence="2">NR30</strain>
    </source>
</reference>
<dbReference type="RefSeq" id="WP_232646753.1">
    <property type="nucleotide sequence ID" value="NZ_JAJSBI010000001.1"/>
</dbReference>
<name>A0A9Q3VJD5_9ACTN</name>
<sequence length="828" mass="90727">MDFRLSGGRQFVRVQLARLGLRQWQQEAEDLAQGAEGVEWLFGPDSMLAYDRVKTHGYAIRIECRTVGATREVRVGTQLPGGTIEWTTLSECSMTREGIVTPSLAHTPKGVMPRRSSEVAATAAQVFFQLADDTVAFTGAIPRNDVRPPAGTTGRVYDADIQPAGAAVLQARIVLPSITPTPKPSRVYLLGDGVTLTPLGADVGAPEDTPAWLILASRARRLDAREAAAWNGLRPALPESTATGHTQTSRPTPAPDVLRPRLSDPEMVASLRRNLERIARSRGRVAWPTLVRTIGNGAESITPEHRLKLLVAMDFPRTQDRPVLSSLLTTGGDGPASFFADVLTALGWAPGTSTQEVHRIHQQELERVYQLCGARRAEASPSRKAAAAKAPPASAGHPQGVQEPQKPQLGREPISPASLPTLQLVLALREHLRARAENGAADMTWRELSEMTGFAFRLLSDERCANLLFRVDEPLQDGGLMYAALVVAEDGNPLPYFAAILQRHGRPVPGLASEVHWARQLEVGRIRDAYTDAERRRKTVGTGPSDAASAPEARSGSELQAHVSEVAAIGTLTGLRWRFDRARQTGELAEAKRVWQEAGRVYGTKLTPENQAKYRNHLRDMSDWVRDRENENVLAELRPLLDNLAQKDGAAAASTLRDELNKAKELKRKYHGKLPEDVQAALRASEEGLDDLTASRNEVSVPDPETDHESRTSREKLSELAAIVRAALEDAAHGGTTTTWSTIRHRPGVELPHLHPDDQGEVLVLADADTPMSEPLLSALVTTNNGELHPLYRHVAYSLGRELPASQDELHAQWQLDVLRLYGLWKHR</sequence>
<evidence type="ECO:0000313" key="3">
    <source>
        <dbReference type="Proteomes" id="UP001108029"/>
    </source>
</evidence>
<evidence type="ECO:0000313" key="2">
    <source>
        <dbReference type="EMBL" id="MCD9872822.1"/>
    </source>
</evidence>
<evidence type="ECO:0000256" key="1">
    <source>
        <dbReference type="SAM" id="MobiDB-lite"/>
    </source>
</evidence>
<feature type="region of interest" description="Disordered" evidence="1">
    <location>
        <begin position="234"/>
        <end position="260"/>
    </location>
</feature>
<feature type="compositionally biased region" description="Basic and acidic residues" evidence="1">
    <location>
        <begin position="705"/>
        <end position="715"/>
    </location>
</feature>
<feature type="region of interest" description="Disordered" evidence="1">
    <location>
        <begin position="688"/>
        <end position="715"/>
    </location>
</feature>
<gene>
    <name evidence="2" type="ORF">LJ657_03900</name>
</gene>
<comment type="caution">
    <text evidence="2">The sequence shown here is derived from an EMBL/GenBank/DDBJ whole genome shotgun (WGS) entry which is preliminary data.</text>
</comment>
<proteinExistence type="predicted"/>
<feature type="region of interest" description="Disordered" evidence="1">
    <location>
        <begin position="534"/>
        <end position="559"/>
    </location>
</feature>
<organism evidence="2 3">
    <name type="scientific">Streptomyces guryensis</name>
    <dbReference type="NCBI Taxonomy" id="2886947"/>
    <lineage>
        <taxon>Bacteria</taxon>
        <taxon>Bacillati</taxon>
        <taxon>Actinomycetota</taxon>
        <taxon>Actinomycetes</taxon>
        <taxon>Kitasatosporales</taxon>
        <taxon>Streptomycetaceae</taxon>
        <taxon>Streptomyces</taxon>
    </lineage>
</organism>
<dbReference type="AlphaFoldDB" id="A0A9Q3VJD5"/>
<keyword evidence="3" id="KW-1185">Reference proteome</keyword>
<feature type="region of interest" description="Disordered" evidence="1">
    <location>
        <begin position="380"/>
        <end position="415"/>
    </location>
</feature>
<dbReference type="EMBL" id="JAJSBI010000001">
    <property type="protein sequence ID" value="MCD9872822.1"/>
    <property type="molecule type" value="Genomic_DNA"/>
</dbReference>
<protein>
    <submittedName>
        <fullName evidence="2">Uncharacterized protein</fullName>
    </submittedName>
</protein>
<feature type="compositionally biased region" description="Low complexity" evidence="1">
    <location>
        <begin position="380"/>
        <end position="395"/>
    </location>
</feature>
<accession>A0A9Q3VJD5</accession>
<dbReference type="Proteomes" id="UP001108029">
    <property type="component" value="Unassembled WGS sequence"/>
</dbReference>